<evidence type="ECO:0000256" key="1">
    <source>
        <dbReference type="ARBA" id="ARBA00000971"/>
    </source>
</evidence>
<feature type="compositionally biased region" description="Basic and acidic residues" evidence="8">
    <location>
        <begin position="353"/>
        <end position="368"/>
    </location>
</feature>
<dbReference type="SUPFAM" id="SSF54534">
    <property type="entry name" value="FKBP-like"/>
    <property type="match status" value="1"/>
</dbReference>
<keyword evidence="6 7" id="KW-0413">Isomerase</keyword>
<dbReference type="AlphaFoldDB" id="A0A6A5W7D1"/>
<comment type="catalytic activity">
    <reaction evidence="1 7">
        <text>[protein]-peptidylproline (omega=180) = [protein]-peptidylproline (omega=0)</text>
        <dbReference type="Rhea" id="RHEA:16237"/>
        <dbReference type="Rhea" id="RHEA-COMP:10747"/>
        <dbReference type="Rhea" id="RHEA-COMP:10748"/>
        <dbReference type="ChEBI" id="CHEBI:83833"/>
        <dbReference type="ChEBI" id="CHEBI:83834"/>
        <dbReference type="EC" id="5.2.1.8"/>
    </reaction>
</comment>
<comment type="function">
    <text evidence="2">PPIase that acts as a histone chaperone. Histone proline isomerase that increases the rate of cis-trans isomerization at prolines on the histone H3 N-terminal tail. Proline isomerization influences H3 methylation thereby regulating gene expression.</text>
</comment>
<evidence type="ECO:0000259" key="9">
    <source>
        <dbReference type="PROSITE" id="PS50059"/>
    </source>
</evidence>
<dbReference type="Gene3D" id="3.10.50.40">
    <property type="match status" value="1"/>
</dbReference>
<evidence type="ECO:0000256" key="6">
    <source>
        <dbReference type="ARBA" id="ARBA00023235"/>
    </source>
</evidence>
<dbReference type="InterPro" id="IPR023566">
    <property type="entry name" value="PPIase_Fpr3/Fpr4-like"/>
</dbReference>
<dbReference type="EC" id="5.2.1.8" evidence="7"/>
<feature type="region of interest" description="Disordered" evidence="8">
    <location>
        <begin position="147"/>
        <end position="180"/>
    </location>
</feature>
<reference evidence="10" key="1">
    <citation type="journal article" date="2020" name="Stud. Mycol.">
        <title>101 Dothideomycetes genomes: a test case for predicting lifestyles and emergence of pathogens.</title>
        <authorList>
            <person name="Haridas S."/>
            <person name="Albert R."/>
            <person name="Binder M."/>
            <person name="Bloem J."/>
            <person name="Labutti K."/>
            <person name="Salamov A."/>
            <person name="Andreopoulos B."/>
            <person name="Baker S."/>
            <person name="Barry K."/>
            <person name="Bills G."/>
            <person name="Bluhm B."/>
            <person name="Cannon C."/>
            <person name="Castanera R."/>
            <person name="Culley D."/>
            <person name="Daum C."/>
            <person name="Ezra D."/>
            <person name="Gonzalez J."/>
            <person name="Henrissat B."/>
            <person name="Kuo A."/>
            <person name="Liang C."/>
            <person name="Lipzen A."/>
            <person name="Lutzoni F."/>
            <person name="Magnuson J."/>
            <person name="Mondo S."/>
            <person name="Nolan M."/>
            <person name="Ohm R."/>
            <person name="Pangilinan J."/>
            <person name="Park H.-J."/>
            <person name="Ramirez L."/>
            <person name="Alfaro M."/>
            <person name="Sun H."/>
            <person name="Tritt A."/>
            <person name="Yoshinaga Y."/>
            <person name="Zwiers L.-H."/>
            <person name="Turgeon B."/>
            <person name="Goodwin S."/>
            <person name="Spatafora J."/>
            <person name="Crous P."/>
            <person name="Grigoriev I."/>
        </authorList>
    </citation>
    <scope>NUCLEOTIDE SEQUENCE</scope>
    <source>
        <strain evidence="10">CBS 123094</strain>
    </source>
</reference>
<gene>
    <name evidence="10" type="ORF">P154DRAFT_526658</name>
</gene>
<proteinExistence type="inferred from homology"/>
<keyword evidence="11" id="KW-1185">Reference proteome</keyword>
<evidence type="ECO:0000256" key="5">
    <source>
        <dbReference type="ARBA" id="ARBA00023110"/>
    </source>
</evidence>
<feature type="region of interest" description="Disordered" evidence="8">
    <location>
        <begin position="95"/>
        <end position="122"/>
    </location>
</feature>
<dbReference type="InterPro" id="IPR041232">
    <property type="entry name" value="NPL"/>
</dbReference>
<dbReference type="OrthoDB" id="77911at2759"/>
<evidence type="ECO:0000256" key="4">
    <source>
        <dbReference type="ARBA" id="ARBA00011865"/>
    </source>
</evidence>
<dbReference type="Gene3D" id="2.60.120.340">
    <property type="entry name" value="Nucleoplasmin core domain"/>
    <property type="match status" value="1"/>
</dbReference>
<dbReference type="PROSITE" id="PS50059">
    <property type="entry name" value="FKBP_PPIASE"/>
    <property type="match status" value="1"/>
</dbReference>
<dbReference type="GO" id="GO:0005730">
    <property type="term" value="C:nucleolus"/>
    <property type="evidence" value="ECO:0007669"/>
    <property type="project" value="TreeGrafter"/>
</dbReference>
<dbReference type="EMBL" id="ML977647">
    <property type="protein sequence ID" value="KAF1995025.1"/>
    <property type="molecule type" value="Genomic_DNA"/>
</dbReference>
<dbReference type="Pfam" id="PF17800">
    <property type="entry name" value="NPL"/>
    <property type="match status" value="1"/>
</dbReference>
<organism evidence="10 11">
    <name type="scientific">Amniculicola lignicola CBS 123094</name>
    <dbReference type="NCBI Taxonomy" id="1392246"/>
    <lineage>
        <taxon>Eukaryota</taxon>
        <taxon>Fungi</taxon>
        <taxon>Dikarya</taxon>
        <taxon>Ascomycota</taxon>
        <taxon>Pezizomycotina</taxon>
        <taxon>Dothideomycetes</taxon>
        <taxon>Pleosporomycetidae</taxon>
        <taxon>Pleosporales</taxon>
        <taxon>Amniculicolaceae</taxon>
        <taxon>Amniculicola</taxon>
    </lineage>
</organism>
<protein>
    <recommendedName>
        <fullName evidence="7">peptidylprolyl isomerase</fullName>
        <ecNumber evidence="7">5.2.1.8</ecNumber>
    </recommendedName>
</protein>
<accession>A0A6A5W7D1</accession>
<comment type="similarity">
    <text evidence="3">Belongs to the FKBP-type PPIase family. FKBP3/4 subfamily.</text>
</comment>
<dbReference type="FunFam" id="3.10.50.40:FF:000006">
    <property type="entry name" value="Peptidyl-prolyl cis-trans isomerase"/>
    <property type="match status" value="1"/>
</dbReference>
<sequence>MAGLLPAHVYGLRVPAGSPLPIAAAQNFPATFRITMAAIDPSATPLLGEDYKVPRATLKLIRAQDAMESDDEDWEDDDDDEDDIEAIKARLAGIISESDSDLSDDDSEDEKNGGPSDPAKAKKALKAALAKKLKEEVDAMEIDEAANGVNGTKGKGKALGGDLSEDDEDEDEDDDEEGDEIEELVICTLDPERNYQQPLDITIGEHEDVYFQVSGTHDIYLTGNYVLPPDGMDGEDDEDSDDYDSEEMDFDMPPNADELDEDVSDEEDALDSIPNPRITEVDSDEEAPKLVAAKKGKNKRPAESDDEAITLDELISKAVKPEAPATNGEKLSKKQAKKLKKNDGQAVAAAQEAVKKGEKEASNSDKKKVQFAKNLELGPTGSPKVEEAKKEAKKETPAKKEAPKTEAPKEAAKTGPRNINGVTVEDKKSGNGRAAKKGDRVEMRYIGKLKNGKQFDSNKKGKPFSFKLGVGEVIKGWDVGVVGMTAGGERRLTIPAKLAYGNKALPDIPANSELIFDIKCISVS</sequence>
<dbReference type="GO" id="GO:0003755">
    <property type="term" value="F:peptidyl-prolyl cis-trans isomerase activity"/>
    <property type="evidence" value="ECO:0007669"/>
    <property type="project" value="UniProtKB-KW"/>
</dbReference>
<evidence type="ECO:0000256" key="7">
    <source>
        <dbReference type="PROSITE-ProRule" id="PRU00277"/>
    </source>
</evidence>
<feature type="compositionally biased region" description="Acidic residues" evidence="8">
    <location>
        <begin position="98"/>
        <end position="109"/>
    </location>
</feature>
<feature type="domain" description="PPIase FKBP-type" evidence="9">
    <location>
        <begin position="438"/>
        <end position="524"/>
    </location>
</feature>
<comment type="subunit">
    <text evidence="4">Binds to histones H3 and H4.</text>
</comment>
<dbReference type="InterPro" id="IPR046357">
    <property type="entry name" value="PPIase_dom_sf"/>
</dbReference>
<feature type="compositionally biased region" description="Acidic residues" evidence="8">
    <location>
        <begin position="163"/>
        <end position="180"/>
    </location>
</feature>
<name>A0A6A5W7D1_9PLEO</name>
<keyword evidence="5 7" id="KW-0697">Rotamase</keyword>
<evidence type="ECO:0000256" key="3">
    <source>
        <dbReference type="ARBA" id="ARBA00007838"/>
    </source>
</evidence>
<feature type="compositionally biased region" description="Acidic residues" evidence="8">
    <location>
        <begin position="257"/>
        <end position="270"/>
    </location>
</feature>
<feature type="region of interest" description="Disordered" evidence="8">
    <location>
        <begin position="227"/>
        <end position="438"/>
    </location>
</feature>
<evidence type="ECO:0000313" key="11">
    <source>
        <dbReference type="Proteomes" id="UP000799779"/>
    </source>
</evidence>
<dbReference type="GO" id="GO:0000785">
    <property type="term" value="C:chromatin"/>
    <property type="evidence" value="ECO:0007669"/>
    <property type="project" value="TreeGrafter"/>
</dbReference>
<dbReference type="Pfam" id="PF00254">
    <property type="entry name" value="FKBP_C"/>
    <property type="match status" value="1"/>
</dbReference>
<dbReference type="PANTHER" id="PTHR43811:SF19">
    <property type="entry name" value="39 KDA FK506-BINDING NUCLEAR PROTEIN"/>
    <property type="match status" value="1"/>
</dbReference>
<feature type="compositionally biased region" description="Acidic residues" evidence="8">
    <location>
        <begin position="232"/>
        <end position="250"/>
    </location>
</feature>
<feature type="compositionally biased region" description="Basic and acidic residues" evidence="8">
    <location>
        <begin position="384"/>
        <end position="412"/>
    </location>
</feature>
<dbReference type="InterPro" id="IPR001179">
    <property type="entry name" value="PPIase_FKBP_dom"/>
</dbReference>
<dbReference type="Proteomes" id="UP000799779">
    <property type="component" value="Unassembled WGS sequence"/>
</dbReference>
<evidence type="ECO:0000256" key="2">
    <source>
        <dbReference type="ARBA" id="ARBA00002221"/>
    </source>
</evidence>
<dbReference type="PIRSF" id="PIRSF001473">
    <property type="entry name" value="FK506-bp_FPR3"/>
    <property type="match status" value="1"/>
</dbReference>
<evidence type="ECO:0000256" key="8">
    <source>
        <dbReference type="SAM" id="MobiDB-lite"/>
    </source>
</evidence>
<evidence type="ECO:0000313" key="10">
    <source>
        <dbReference type="EMBL" id="KAF1995025.1"/>
    </source>
</evidence>
<dbReference type="PANTHER" id="PTHR43811">
    <property type="entry name" value="FKBP-TYPE PEPTIDYL-PROLYL CIS-TRANS ISOMERASE FKPA"/>
    <property type="match status" value="1"/>
</dbReference>